<dbReference type="InterPro" id="IPR004680">
    <property type="entry name" value="Cit_transptr-like_dom"/>
</dbReference>
<dbReference type="AlphaFoldDB" id="A0A834VEQ1"/>
<feature type="transmembrane region" description="Helical" evidence="6">
    <location>
        <begin position="387"/>
        <end position="420"/>
    </location>
</feature>
<dbReference type="GO" id="GO:0005886">
    <property type="term" value="C:plasma membrane"/>
    <property type="evidence" value="ECO:0007669"/>
    <property type="project" value="TreeGrafter"/>
</dbReference>
<dbReference type="PANTHER" id="PTHR10283:SF82">
    <property type="entry name" value="SOLUTE CARRIER FAMILY 13 MEMBER 2"/>
    <property type="match status" value="1"/>
</dbReference>
<evidence type="ECO:0000256" key="2">
    <source>
        <dbReference type="ARBA" id="ARBA00022448"/>
    </source>
</evidence>
<dbReference type="EnsemblMetazoa" id="SSS_2108s_mrna">
    <property type="protein sequence ID" value="KAF7492299.1"/>
    <property type="gene ID" value="SSS_2108"/>
</dbReference>
<feature type="transmembrane region" description="Helical" evidence="6">
    <location>
        <begin position="52"/>
        <end position="74"/>
    </location>
</feature>
<keyword evidence="10" id="KW-1185">Reference proteome</keyword>
<reference evidence="9" key="3">
    <citation type="submission" date="2022-06" db="UniProtKB">
        <authorList>
            <consortium name="EnsemblMetazoa"/>
        </authorList>
    </citation>
    <scope>IDENTIFICATION</scope>
</reference>
<evidence type="ECO:0000313" key="10">
    <source>
        <dbReference type="Proteomes" id="UP000070412"/>
    </source>
</evidence>
<dbReference type="GO" id="GO:0015137">
    <property type="term" value="F:citrate transmembrane transporter activity"/>
    <property type="evidence" value="ECO:0007669"/>
    <property type="project" value="TreeGrafter"/>
</dbReference>
<keyword evidence="5 6" id="KW-0472">Membrane</keyword>
<keyword evidence="3 6" id="KW-0812">Transmembrane</keyword>
<evidence type="ECO:0000256" key="1">
    <source>
        <dbReference type="ARBA" id="ARBA00004141"/>
    </source>
</evidence>
<feature type="domain" description="Citrate transporter-like" evidence="7">
    <location>
        <begin position="51"/>
        <end position="437"/>
    </location>
</feature>
<dbReference type="PANTHER" id="PTHR10283">
    <property type="entry name" value="SOLUTE CARRIER FAMILY 13 MEMBER"/>
    <property type="match status" value="1"/>
</dbReference>
<keyword evidence="4 6" id="KW-1133">Transmembrane helix</keyword>
<evidence type="ECO:0000313" key="8">
    <source>
        <dbReference type="EMBL" id="KAF7492299.1"/>
    </source>
</evidence>
<sequence length="525" mass="58663">MMFHSLIKFFEILWRIQRFLICWFAPIVWLPLLLIPMQEAKCGYVVLVMVTYWFTEVIPMAITALIPVILFPLLKIVSSEEIAKSYFNGTIMVFLGSLIAACAVKKSNLHERIALKVILLTGTSPRRLFFGFMFTTAFLSMWISNLASVALMIPIVSAAFDQLTRKQSVSYGTCNNESSVYVTLDENSEKRRASVSRNRSVSFSAALKKKESKRLKKGVLIGICYASNIGGTGTLTGSSTNLVLNAHLDTKQNEQHVYEILRLQYQKLGPISFHEQAVLLLFGLLLMLWFFRAPDFMSGWTTIFSENNQYINDSTPTMLIVLLFFLIPAKPRNLKNSPMLLDWKTTQEKVSWSVILLLGGGFAMAKGCEKSGLSVMLGGSLKIFENFPHSAITMMMCSVALILTELVSNTAAITILLPVIQQMSLHINVNPISVMLPVTVCCSYAFMLPFASGTNAIVFEVGKMKNKDLLLPGSFMKIISLIVLTVMNSTWGRIIFDSMSPIQSQGAQFLTAHNQTFHIRQSDLS</sequence>
<feature type="transmembrane region" description="Helical" evidence="6">
    <location>
        <begin position="86"/>
        <end position="108"/>
    </location>
</feature>
<organism evidence="8">
    <name type="scientific">Sarcoptes scabiei</name>
    <name type="common">Itch mite</name>
    <name type="synonym">Acarus scabiei</name>
    <dbReference type="NCBI Taxonomy" id="52283"/>
    <lineage>
        <taxon>Eukaryota</taxon>
        <taxon>Metazoa</taxon>
        <taxon>Ecdysozoa</taxon>
        <taxon>Arthropoda</taxon>
        <taxon>Chelicerata</taxon>
        <taxon>Arachnida</taxon>
        <taxon>Acari</taxon>
        <taxon>Acariformes</taxon>
        <taxon>Sarcoptiformes</taxon>
        <taxon>Astigmata</taxon>
        <taxon>Psoroptidia</taxon>
        <taxon>Sarcoptoidea</taxon>
        <taxon>Sarcoptidae</taxon>
        <taxon>Sarcoptinae</taxon>
        <taxon>Sarcoptes</taxon>
    </lineage>
</organism>
<feature type="transmembrane region" description="Helical" evidence="6">
    <location>
        <begin position="432"/>
        <end position="458"/>
    </location>
</feature>
<reference evidence="10" key="1">
    <citation type="journal article" date="2020" name="PLoS Negl. Trop. Dis.">
        <title>High-quality nuclear genome for Sarcoptes scabiei-A critical resource for a neglected parasite.</title>
        <authorList>
            <person name="Korhonen P.K."/>
            <person name="Gasser R.B."/>
            <person name="Ma G."/>
            <person name="Wang T."/>
            <person name="Stroehlein A.J."/>
            <person name="Young N.D."/>
            <person name="Ang C.S."/>
            <person name="Fernando D.D."/>
            <person name="Lu H.C."/>
            <person name="Taylor S."/>
            <person name="Reynolds S.L."/>
            <person name="Mofiz E."/>
            <person name="Najaraj S.H."/>
            <person name="Gowda H."/>
            <person name="Madugundu A."/>
            <person name="Renuse S."/>
            <person name="Holt D."/>
            <person name="Pandey A."/>
            <person name="Papenfuss A.T."/>
            <person name="Fischer K."/>
        </authorList>
    </citation>
    <scope>NUCLEOTIDE SEQUENCE [LARGE SCALE GENOMIC DNA]</scope>
</reference>
<feature type="transmembrane region" description="Helical" evidence="6">
    <location>
        <begin position="128"/>
        <end position="156"/>
    </location>
</feature>
<proteinExistence type="predicted"/>
<reference evidence="8" key="2">
    <citation type="submission" date="2020-01" db="EMBL/GenBank/DDBJ databases">
        <authorList>
            <person name="Korhonen P.K.K."/>
            <person name="Guangxu M.G."/>
            <person name="Wang T.W."/>
            <person name="Stroehlein A.J.S."/>
            <person name="Young N.D."/>
            <person name="Ang C.-S.A."/>
            <person name="Fernando D.W.F."/>
            <person name="Lu H.L."/>
            <person name="Taylor S.T."/>
            <person name="Ehtesham M.E.M."/>
            <person name="Najaraj S.H.N."/>
            <person name="Harsha G.H.G."/>
            <person name="Madugundu A.M."/>
            <person name="Renuse S.R."/>
            <person name="Holt D.H."/>
            <person name="Pandey A.P."/>
            <person name="Papenfuss A.P."/>
            <person name="Gasser R.B.G."/>
            <person name="Fischer K.F."/>
        </authorList>
    </citation>
    <scope>NUCLEOTIDE SEQUENCE</scope>
    <source>
        <strain evidence="8">SSS_KF_BRIS2020</strain>
    </source>
</reference>
<keyword evidence="2" id="KW-0813">Transport</keyword>
<dbReference type="CDD" id="cd01115">
    <property type="entry name" value="SLC13_permease"/>
    <property type="match status" value="1"/>
</dbReference>
<dbReference type="EMBL" id="WVUK01000056">
    <property type="protein sequence ID" value="KAF7492299.1"/>
    <property type="molecule type" value="Genomic_DNA"/>
</dbReference>
<accession>A0A834VEQ1</accession>
<comment type="subcellular location">
    <subcellularLocation>
        <location evidence="1">Membrane</location>
        <topology evidence="1">Multi-pass membrane protein</topology>
    </subcellularLocation>
</comment>
<feature type="transmembrane region" description="Helical" evidence="6">
    <location>
        <begin position="12"/>
        <end position="32"/>
    </location>
</feature>
<evidence type="ECO:0000259" key="7">
    <source>
        <dbReference type="Pfam" id="PF03600"/>
    </source>
</evidence>
<dbReference type="Proteomes" id="UP000070412">
    <property type="component" value="Unassembled WGS sequence"/>
</dbReference>
<evidence type="ECO:0000256" key="4">
    <source>
        <dbReference type="ARBA" id="ARBA00022989"/>
    </source>
</evidence>
<dbReference type="OrthoDB" id="6493944at2759"/>
<dbReference type="GO" id="GO:0015141">
    <property type="term" value="F:succinate transmembrane transporter activity"/>
    <property type="evidence" value="ECO:0007669"/>
    <property type="project" value="TreeGrafter"/>
</dbReference>
<evidence type="ECO:0000256" key="5">
    <source>
        <dbReference type="ARBA" id="ARBA00023136"/>
    </source>
</evidence>
<evidence type="ECO:0000256" key="6">
    <source>
        <dbReference type="SAM" id="Phobius"/>
    </source>
</evidence>
<evidence type="ECO:0000256" key="3">
    <source>
        <dbReference type="ARBA" id="ARBA00022692"/>
    </source>
</evidence>
<feature type="transmembrane region" description="Helical" evidence="6">
    <location>
        <begin position="478"/>
        <end position="496"/>
    </location>
</feature>
<dbReference type="Pfam" id="PF03600">
    <property type="entry name" value="CitMHS"/>
    <property type="match status" value="1"/>
</dbReference>
<protein>
    <submittedName>
        <fullName evidence="8">Solute carrier family 13 member 5</fullName>
    </submittedName>
</protein>
<feature type="transmembrane region" description="Helical" evidence="6">
    <location>
        <begin position="271"/>
        <end position="290"/>
    </location>
</feature>
<gene>
    <name evidence="8" type="ORF">SSS_2108</name>
</gene>
<name>A0A834VEQ1_SARSC</name>
<evidence type="ECO:0000313" key="9">
    <source>
        <dbReference type="EnsemblMetazoa" id="KAF7492299.1"/>
    </source>
</evidence>